<name>A0A7S2UBP3_9STRA</name>
<dbReference type="AlphaFoldDB" id="A0A7S2UBP3"/>
<gene>
    <name evidence="2" type="ORF">ASEP1449_LOCUS5284</name>
</gene>
<protein>
    <submittedName>
        <fullName evidence="2">Uncharacterized protein</fullName>
    </submittedName>
</protein>
<feature type="region of interest" description="Disordered" evidence="1">
    <location>
        <begin position="133"/>
        <end position="197"/>
    </location>
</feature>
<proteinExistence type="predicted"/>
<organism evidence="2">
    <name type="scientific">Attheya septentrionalis</name>
    <dbReference type="NCBI Taxonomy" id="420275"/>
    <lineage>
        <taxon>Eukaryota</taxon>
        <taxon>Sar</taxon>
        <taxon>Stramenopiles</taxon>
        <taxon>Ochrophyta</taxon>
        <taxon>Bacillariophyta</taxon>
        <taxon>Coscinodiscophyceae</taxon>
        <taxon>Chaetocerotophycidae</taxon>
        <taxon>Chaetocerotales</taxon>
        <taxon>Attheyaceae</taxon>
        <taxon>Attheya</taxon>
    </lineage>
</organism>
<reference evidence="2" key="1">
    <citation type="submission" date="2021-01" db="EMBL/GenBank/DDBJ databases">
        <authorList>
            <person name="Corre E."/>
            <person name="Pelletier E."/>
            <person name="Niang G."/>
            <person name="Scheremetjew M."/>
            <person name="Finn R."/>
            <person name="Kale V."/>
            <person name="Holt S."/>
            <person name="Cochrane G."/>
            <person name="Meng A."/>
            <person name="Brown T."/>
            <person name="Cohen L."/>
        </authorList>
    </citation>
    <scope>NUCLEOTIDE SEQUENCE</scope>
    <source>
        <strain evidence="2">CCMP2084</strain>
    </source>
</reference>
<evidence type="ECO:0000313" key="2">
    <source>
        <dbReference type="EMBL" id="CAD9813459.1"/>
    </source>
</evidence>
<dbReference type="InterPro" id="IPR036517">
    <property type="entry name" value="FF_domain_sf"/>
</dbReference>
<dbReference type="SUPFAM" id="SSF81698">
    <property type="entry name" value="FF domain"/>
    <property type="match status" value="1"/>
</dbReference>
<sequence>MATEGAIIPSTRWRNVEDVITADPTFLPVQEQDHEAPREIFEDFVEDWNILYRRDRSFLSHLVSSFSKKGMHVTPDTGYEDFTKKLLEAAAYSPEVYADTRRVINREEPVSSARLHFNELVLRAKEDADEAAKSFRSKTGFKGQLRRGSTEDSSEDEGEIVEDGEVEEDKAEDIDAEVKEKPIKEEEEKPAKEEESS</sequence>
<feature type="compositionally biased region" description="Acidic residues" evidence="1">
    <location>
        <begin position="152"/>
        <end position="175"/>
    </location>
</feature>
<accession>A0A7S2UBP3</accession>
<evidence type="ECO:0000256" key="1">
    <source>
        <dbReference type="SAM" id="MobiDB-lite"/>
    </source>
</evidence>
<feature type="compositionally biased region" description="Basic and acidic residues" evidence="1">
    <location>
        <begin position="176"/>
        <end position="197"/>
    </location>
</feature>
<dbReference type="EMBL" id="HBHQ01007912">
    <property type="protein sequence ID" value="CAD9813459.1"/>
    <property type="molecule type" value="Transcribed_RNA"/>
</dbReference>